<dbReference type="AlphaFoldDB" id="A0A514LFF6"/>
<dbReference type="GO" id="GO:0120159">
    <property type="term" value="F:rRNA pseudouridine synthase activity"/>
    <property type="evidence" value="ECO:0007669"/>
    <property type="project" value="UniProtKB-ARBA"/>
</dbReference>
<evidence type="ECO:0000313" key="10">
    <source>
        <dbReference type="Proteomes" id="UP000319756"/>
    </source>
</evidence>
<dbReference type="PANTHER" id="PTHR21600">
    <property type="entry name" value="MITOCHONDRIAL RNA PSEUDOURIDINE SYNTHASE"/>
    <property type="match status" value="1"/>
</dbReference>
<dbReference type="InterPro" id="IPR002942">
    <property type="entry name" value="S4_RNA-bd"/>
</dbReference>
<evidence type="ECO:0000313" key="9">
    <source>
        <dbReference type="EMBL" id="QDI90586.1"/>
    </source>
</evidence>
<dbReference type="NCBIfam" id="TIGR00005">
    <property type="entry name" value="rluA_subfam"/>
    <property type="match status" value="1"/>
</dbReference>
<organism evidence="9 10">
    <name type="scientific">Salicibibacter halophilus</name>
    <dbReference type="NCBI Taxonomy" id="2502791"/>
    <lineage>
        <taxon>Bacteria</taxon>
        <taxon>Bacillati</taxon>
        <taxon>Bacillota</taxon>
        <taxon>Bacilli</taxon>
        <taxon>Bacillales</taxon>
        <taxon>Bacillaceae</taxon>
        <taxon>Salicibibacter</taxon>
    </lineage>
</organism>
<evidence type="ECO:0000259" key="8">
    <source>
        <dbReference type="SMART" id="SM00363"/>
    </source>
</evidence>
<dbReference type="InterPro" id="IPR006224">
    <property type="entry name" value="PsdUridine_synth_RluA-like_CS"/>
</dbReference>
<name>A0A514LFF6_9BACI</name>
<feature type="active site" evidence="5">
    <location>
        <position position="138"/>
    </location>
</feature>
<dbReference type="SUPFAM" id="SSF55120">
    <property type="entry name" value="Pseudouridine synthase"/>
    <property type="match status" value="1"/>
</dbReference>
<dbReference type="InterPro" id="IPR036986">
    <property type="entry name" value="S4_RNA-bd_sf"/>
</dbReference>
<sequence length="306" mass="34321">MNPNTWIVSEEEKNERIDKGLAKAMEASRTAVQQWISDGHVLVGGKRVKSNYKLQAGDSIDVNPPAEEPLTIYPENIPLDVRYEDDDLLIVNKARGMVVHPAPGHFTGGTLVHALLHYTDALSDINGELRPGIVHRIDKDTSGLMVVAKTNDAHTHLVEQLQTRSLSREYRALVHGVVSHEEGTIDAPIGRDPRDRQKMTVTDVYAKEAITYFHVLERFHDYTLVQCRLETGRTHQIRVHMAYIRHPVVSDPKYGKGKAMPISGQALHAESLTLVHPRSRETLTFEASLPADMQKLIDNIREGKSN</sequence>
<dbReference type="FunFam" id="3.30.2350.10:FF:000006">
    <property type="entry name" value="Pseudouridine synthase"/>
    <property type="match status" value="1"/>
</dbReference>
<dbReference type="PROSITE" id="PS50889">
    <property type="entry name" value="S4"/>
    <property type="match status" value="1"/>
</dbReference>
<evidence type="ECO:0000256" key="7">
    <source>
        <dbReference type="RuleBase" id="RU362028"/>
    </source>
</evidence>
<dbReference type="InterPro" id="IPR020103">
    <property type="entry name" value="PsdUridine_synth_cat_dom_sf"/>
</dbReference>
<dbReference type="GO" id="GO:0003723">
    <property type="term" value="F:RNA binding"/>
    <property type="evidence" value="ECO:0007669"/>
    <property type="project" value="UniProtKB-KW"/>
</dbReference>
<dbReference type="KEGG" id="sale:EPH95_04840"/>
<evidence type="ECO:0000256" key="3">
    <source>
        <dbReference type="ARBA" id="ARBA00022884"/>
    </source>
</evidence>
<accession>A0A514LFF6</accession>
<dbReference type="SMART" id="SM00363">
    <property type="entry name" value="S4"/>
    <property type="match status" value="1"/>
</dbReference>
<comment type="function">
    <text evidence="7">Responsible for synthesis of pseudouridine from uracil.</text>
</comment>
<dbReference type="OrthoDB" id="9807829at2"/>
<evidence type="ECO:0000256" key="1">
    <source>
        <dbReference type="ARBA" id="ARBA00000073"/>
    </source>
</evidence>
<dbReference type="EC" id="5.4.99.-" evidence="7"/>
<dbReference type="Pfam" id="PF01479">
    <property type="entry name" value="S4"/>
    <property type="match status" value="1"/>
</dbReference>
<dbReference type="Proteomes" id="UP000319756">
    <property type="component" value="Chromosome"/>
</dbReference>
<reference evidence="10" key="1">
    <citation type="submission" date="2019-01" db="EMBL/GenBank/DDBJ databases">
        <title>Genomic analysis of Salicibibacter sp. NKC3-5.</title>
        <authorList>
            <person name="Oh Y.J."/>
        </authorList>
    </citation>
    <scope>NUCLEOTIDE SEQUENCE [LARGE SCALE GENOMIC DNA]</scope>
    <source>
        <strain evidence="10">NKC3-5</strain>
    </source>
</reference>
<dbReference type="EMBL" id="CP035485">
    <property type="protein sequence ID" value="QDI90586.1"/>
    <property type="molecule type" value="Genomic_DNA"/>
</dbReference>
<dbReference type="InterPro" id="IPR006225">
    <property type="entry name" value="PsdUridine_synth_RluC/D"/>
</dbReference>
<dbReference type="InterPro" id="IPR006145">
    <property type="entry name" value="PsdUridine_synth_RsuA/RluA"/>
</dbReference>
<comment type="catalytic activity">
    <reaction evidence="1 7">
        <text>a uridine in RNA = a pseudouridine in RNA</text>
        <dbReference type="Rhea" id="RHEA:48348"/>
        <dbReference type="Rhea" id="RHEA-COMP:12068"/>
        <dbReference type="Rhea" id="RHEA-COMP:12069"/>
        <dbReference type="ChEBI" id="CHEBI:65314"/>
        <dbReference type="ChEBI" id="CHEBI:65315"/>
    </reaction>
</comment>
<dbReference type="PROSITE" id="PS01129">
    <property type="entry name" value="PSI_RLU"/>
    <property type="match status" value="1"/>
</dbReference>
<proteinExistence type="inferred from homology"/>
<keyword evidence="10" id="KW-1185">Reference proteome</keyword>
<protein>
    <recommendedName>
        <fullName evidence="7">Pseudouridine synthase</fullName>
        <ecNumber evidence="7">5.4.99.-</ecNumber>
    </recommendedName>
</protein>
<evidence type="ECO:0000256" key="4">
    <source>
        <dbReference type="ARBA" id="ARBA00023235"/>
    </source>
</evidence>
<dbReference type="CDD" id="cd02869">
    <property type="entry name" value="PseudoU_synth_RluA_like"/>
    <property type="match status" value="1"/>
</dbReference>
<feature type="domain" description="RNA-binding S4" evidence="8">
    <location>
        <begin position="15"/>
        <end position="78"/>
    </location>
</feature>
<keyword evidence="3 6" id="KW-0694">RNA-binding</keyword>
<dbReference type="Gene3D" id="3.10.290.10">
    <property type="entry name" value="RNA-binding S4 domain"/>
    <property type="match status" value="1"/>
</dbReference>
<comment type="similarity">
    <text evidence="2 7">Belongs to the pseudouridine synthase RluA family.</text>
</comment>
<dbReference type="InterPro" id="IPR050188">
    <property type="entry name" value="RluA_PseudoU_synthase"/>
</dbReference>
<dbReference type="Gene3D" id="3.30.2350.10">
    <property type="entry name" value="Pseudouridine synthase"/>
    <property type="match status" value="1"/>
</dbReference>
<dbReference type="CDD" id="cd00165">
    <property type="entry name" value="S4"/>
    <property type="match status" value="1"/>
</dbReference>
<dbReference type="Pfam" id="PF00849">
    <property type="entry name" value="PseudoU_synth_2"/>
    <property type="match status" value="1"/>
</dbReference>
<keyword evidence="4 7" id="KW-0413">Isomerase</keyword>
<gene>
    <name evidence="9" type="ORF">EPH95_04840</name>
</gene>
<dbReference type="SUPFAM" id="SSF55174">
    <property type="entry name" value="Alpha-L RNA-binding motif"/>
    <property type="match status" value="1"/>
</dbReference>
<dbReference type="PANTHER" id="PTHR21600:SF44">
    <property type="entry name" value="RIBOSOMAL LARGE SUBUNIT PSEUDOURIDINE SYNTHASE D"/>
    <property type="match status" value="1"/>
</dbReference>
<dbReference type="GO" id="GO:0000455">
    <property type="term" value="P:enzyme-directed rRNA pseudouridine synthesis"/>
    <property type="evidence" value="ECO:0007669"/>
    <property type="project" value="UniProtKB-ARBA"/>
</dbReference>
<evidence type="ECO:0000256" key="5">
    <source>
        <dbReference type="PIRSR" id="PIRSR606225-1"/>
    </source>
</evidence>
<dbReference type="RefSeq" id="WP_142087813.1">
    <property type="nucleotide sequence ID" value="NZ_CP035485.1"/>
</dbReference>
<evidence type="ECO:0000256" key="6">
    <source>
        <dbReference type="PROSITE-ProRule" id="PRU00182"/>
    </source>
</evidence>
<evidence type="ECO:0000256" key="2">
    <source>
        <dbReference type="ARBA" id="ARBA00010876"/>
    </source>
</evidence>